<comment type="caution">
    <text evidence="2">The sequence shown here is derived from an EMBL/GenBank/DDBJ whole genome shotgun (WGS) entry which is preliminary data.</text>
</comment>
<proteinExistence type="predicted"/>
<dbReference type="AlphaFoldDB" id="A0AAN6GXB5"/>
<dbReference type="EMBL" id="JAPDMZ010000010">
    <property type="protein sequence ID" value="KAK0556820.1"/>
    <property type="molecule type" value="Genomic_DNA"/>
</dbReference>
<protein>
    <submittedName>
        <fullName evidence="2">Uncharacterized protein</fullName>
    </submittedName>
</protein>
<organism evidence="2 3">
    <name type="scientific">Tilletia horrida</name>
    <dbReference type="NCBI Taxonomy" id="155126"/>
    <lineage>
        <taxon>Eukaryota</taxon>
        <taxon>Fungi</taxon>
        <taxon>Dikarya</taxon>
        <taxon>Basidiomycota</taxon>
        <taxon>Ustilaginomycotina</taxon>
        <taxon>Exobasidiomycetes</taxon>
        <taxon>Tilletiales</taxon>
        <taxon>Tilletiaceae</taxon>
        <taxon>Tilletia</taxon>
    </lineage>
</organism>
<keyword evidence="3" id="KW-1185">Reference proteome</keyword>
<gene>
    <name evidence="2" type="ORF">OC846_000847</name>
</gene>
<evidence type="ECO:0000313" key="3">
    <source>
        <dbReference type="Proteomes" id="UP001176517"/>
    </source>
</evidence>
<evidence type="ECO:0000256" key="1">
    <source>
        <dbReference type="SAM" id="SignalP"/>
    </source>
</evidence>
<evidence type="ECO:0000313" key="2">
    <source>
        <dbReference type="EMBL" id="KAK0556820.1"/>
    </source>
</evidence>
<keyword evidence="1" id="KW-0732">Signal</keyword>
<reference evidence="2" key="1">
    <citation type="journal article" date="2023" name="PhytoFront">
        <title>Draft Genome Resources of Seven Strains of Tilletia horrida, Causal Agent of Kernel Smut of Rice.</title>
        <authorList>
            <person name="Khanal S."/>
            <person name="Antony Babu S."/>
            <person name="Zhou X.G."/>
        </authorList>
    </citation>
    <scope>NUCLEOTIDE SEQUENCE</scope>
    <source>
        <strain evidence="2">TX6</strain>
    </source>
</reference>
<feature type="signal peptide" evidence="1">
    <location>
        <begin position="1"/>
        <end position="19"/>
    </location>
</feature>
<name>A0AAN6GXB5_9BASI</name>
<sequence>MRFSTTILAVAAAATVAMAQSNTTGLPTFSYTLLNETDIEKGVLCQQQTKYCAMSGCQDANANITINFCNNQTMASRCACGTGATIITQSSWPIEFADCRNRGLTCKQTCFQLQYASNLQSCQAACDQAYTATCATPGQIAADYSVMKQGDKPSYALITGGTAGTVPGAASLRMVVPSMGTSLMLGSLLIGLSAGVTILA</sequence>
<accession>A0AAN6GXB5</accession>
<feature type="chain" id="PRO_5042957148" evidence="1">
    <location>
        <begin position="20"/>
        <end position="200"/>
    </location>
</feature>
<dbReference type="Proteomes" id="UP001176517">
    <property type="component" value="Unassembled WGS sequence"/>
</dbReference>